<sequence>EDCNIKCSICGAYDNSDGTGQCIFPYPFMFNKDSQCTLNRKCKDDCNNHGTCIAENDAYAPYCQCRDFYHDVACEKESKESSNMKVIVAVSWKFKSSVLLKDEQMELEFESVT</sequence>
<feature type="disulfide bond" evidence="1">
    <location>
        <begin position="42"/>
        <end position="52"/>
    </location>
</feature>
<dbReference type="PROSITE" id="PS50026">
    <property type="entry name" value="EGF_3"/>
    <property type="match status" value="1"/>
</dbReference>
<dbReference type="SUPFAM" id="SSF57196">
    <property type="entry name" value="EGF/Laminin"/>
    <property type="match status" value="1"/>
</dbReference>
<feature type="disulfide bond" evidence="1">
    <location>
        <begin position="65"/>
        <end position="74"/>
    </location>
</feature>
<accession>A0A1B6FQU7</accession>
<gene>
    <name evidence="3" type="ORF">g.2831</name>
</gene>
<evidence type="ECO:0000313" key="3">
    <source>
        <dbReference type="EMBL" id="JAS52511.1"/>
    </source>
</evidence>
<feature type="non-terminal residue" evidence="3">
    <location>
        <position position="1"/>
    </location>
</feature>
<keyword evidence="1" id="KW-0245">EGF-like domain</keyword>
<feature type="disulfide bond" evidence="1">
    <location>
        <begin position="46"/>
        <end position="63"/>
    </location>
</feature>
<protein>
    <recommendedName>
        <fullName evidence="2">EGF-like domain-containing protein</fullName>
    </recommendedName>
</protein>
<feature type="domain" description="EGF-like" evidence="2">
    <location>
        <begin position="38"/>
        <end position="75"/>
    </location>
</feature>
<name>A0A1B6FQU7_9HEMI</name>
<proteinExistence type="predicted"/>
<feature type="non-terminal residue" evidence="3">
    <location>
        <position position="113"/>
    </location>
</feature>
<dbReference type="EMBL" id="GECZ01017258">
    <property type="protein sequence ID" value="JAS52511.1"/>
    <property type="molecule type" value="Transcribed_RNA"/>
</dbReference>
<dbReference type="AlphaFoldDB" id="A0A1B6FQU7"/>
<reference evidence="3" key="1">
    <citation type="submission" date="2015-11" db="EMBL/GenBank/DDBJ databases">
        <title>De novo transcriptome assembly of four potential Pierce s Disease insect vectors from Arizona vineyards.</title>
        <authorList>
            <person name="Tassone E.E."/>
        </authorList>
    </citation>
    <scope>NUCLEOTIDE SEQUENCE</scope>
</reference>
<organism evidence="3">
    <name type="scientific">Cuerna arida</name>
    <dbReference type="NCBI Taxonomy" id="1464854"/>
    <lineage>
        <taxon>Eukaryota</taxon>
        <taxon>Metazoa</taxon>
        <taxon>Ecdysozoa</taxon>
        <taxon>Arthropoda</taxon>
        <taxon>Hexapoda</taxon>
        <taxon>Insecta</taxon>
        <taxon>Pterygota</taxon>
        <taxon>Neoptera</taxon>
        <taxon>Paraneoptera</taxon>
        <taxon>Hemiptera</taxon>
        <taxon>Auchenorrhyncha</taxon>
        <taxon>Membracoidea</taxon>
        <taxon>Cicadellidae</taxon>
        <taxon>Cicadellinae</taxon>
        <taxon>Proconiini</taxon>
        <taxon>Cuerna</taxon>
    </lineage>
</organism>
<dbReference type="InterPro" id="IPR000742">
    <property type="entry name" value="EGF"/>
</dbReference>
<evidence type="ECO:0000256" key="1">
    <source>
        <dbReference type="PROSITE-ProRule" id="PRU00076"/>
    </source>
</evidence>
<evidence type="ECO:0000259" key="2">
    <source>
        <dbReference type="PROSITE" id="PS50026"/>
    </source>
</evidence>
<keyword evidence="1" id="KW-1015">Disulfide bond</keyword>